<dbReference type="Gene3D" id="3.40.220.10">
    <property type="entry name" value="Leucine Aminopeptidase, subunit E, domain 1"/>
    <property type="match status" value="1"/>
</dbReference>
<feature type="non-terminal residue" evidence="2">
    <location>
        <position position="301"/>
    </location>
</feature>
<dbReference type="OrthoDB" id="365077at2759"/>
<feature type="domain" description="Macro" evidence="1">
    <location>
        <begin position="1"/>
        <end position="71"/>
    </location>
</feature>
<name>A0A7R9QKQ3_9ACAR</name>
<evidence type="ECO:0000313" key="2">
    <source>
        <dbReference type="EMBL" id="CAD7647832.1"/>
    </source>
</evidence>
<keyword evidence="3" id="KW-1185">Reference proteome</keyword>
<dbReference type="PANTHER" id="PTHR11106">
    <property type="entry name" value="GANGLIOSIDE INDUCED DIFFERENTIATION ASSOCIATED PROTEIN 2-RELATED"/>
    <property type="match status" value="1"/>
</dbReference>
<dbReference type="SUPFAM" id="SSF52949">
    <property type="entry name" value="Macro domain-like"/>
    <property type="match status" value="1"/>
</dbReference>
<dbReference type="Proteomes" id="UP000728032">
    <property type="component" value="Unassembled WGS sequence"/>
</dbReference>
<sequence length="301" mass="34021">MQISRDNGFSSLALSAINTPNRGYPRQSAAHIALRVVRRFLEHYSDSIDLIIFAVDDTDIGFYELLMPLYFPRSEPEEEYARYQLPQDVGGQYGEPVIPEREIRIAAKPNTLSTIEESVDLSSGLDTSVAVGKTTIAAKPNTLSTIEESVDLSSGLDTSVAVGKTTFAKMHGDLDKRHKRQASLPLKDSDPMTQEIQRQHKYERLLRKAKTEDFSDYITARCLYISGEDSVGRPVVVMNLKCFYVIHPSIWCRVIVWWFTTFNATLLKRKLFCVGGVEYLKVNGVRYSEVQSPQQQTNDNL</sequence>
<dbReference type="AlphaFoldDB" id="A0A7R9QKQ3"/>
<dbReference type="InterPro" id="IPR043472">
    <property type="entry name" value="Macro_dom-like"/>
</dbReference>
<evidence type="ECO:0000259" key="1">
    <source>
        <dbReference type="PROSITE" id="PS51154"/>
    </source>
</evidence>
<dbReference type="EMBL" id="CAJPVJ010002896">
    <property type="protein sequence ID" value="CAG2166936.1"/>
    <property type="molecule type" value="Genomic_DNA"/>
</dbReference>
<evidence type="ECO:0000313" key="3">
    <source>
        <dbReference type="Proteomes" id="UP000728032"/>
    </source>
</evidence>
<dbReference type="InterPro" id="IPR002589">
    <property type="entry name" value="Macro_dom"/>
</dbReference>
<reference evidence="2" key="1">
    <citation type="submission" date="2020-11" db="EMBL/GenBank/DDBJ databases">
        <authorList>
            <person name="Tran Van P."/>
        </authorList>
    </citation>
    <scope>NUCLEOTIDE SEQUENCE</scope>
</reference>
<organism evidence="2">
    <name type="scientific">Oppiella nova</name>
    <dbReference type="NCBI Taxonomy" id="334625"/>
    <lineage>
        <taxon>Eukaryota</taxon>
        <taxon>Metazoa</taxon>
        <taxon>Ecdysozoa</taxon>
        <taxon>Arthropoda</taxon>
        <taxon>Chelicerata</taxon>
        <taxon>Arachnida</taxon>
        <taxon>Acari</taxon>
        <taxon>Acariformes</taxon>
        <taxon>Sarcoptiformes</taxon>
        <taxon>Oribatida</taxon>
        <taxon>Brachypylina</taxon>
        <taxon>Oppioidea</taxon>
        <taxon>Oppiidae</taxon>
        <taxon>Oppiella</taxon>
    </lineage>
</organism>
<dbReference type="PROSITE" id="PS51154">
    <property type="entry name" value="MACRO"/>
    <property type="match status" value="1"/>
</dbReference>
<gene>
    <name evidence="2" type="ORF">ONB1V03_LOCUS6451</name>
</gene>
<dbReference type="EMBL" id="OC917721">
    <property type="protein sequence ID" value="CAD7647832.1"/>
    <property type="molecule type" value="Genomic_DNA"/>
</dbReference>
<accession>A0A7R9QKQ3</accession>
<protein>
    <recommendedName>
        <fullName evidence="1">Macro domain-containing protein</fullName>
    </recommendedName>
</protein>
<dbReference type="PANTHER" id="PTHR11106:SF72">
    <property type="entry name" value="GANGLIOSIDE-INDUCED DIFFERENTIATION-ASSOCIATED PROTEIN 2"/>
    <property type="match status" value="1"/>
</dbReference>
<proteinExistence type="predicted"/>